<feature type="chain" id="PRO_5021870100" evidence="2">
    <location>
        <begin position="33"/>
        <end position="788"/>
    </location>
</feature>
<dbReference type="InterPro" id="IPR025297">
    <property type="entry name" value="DUF4159"/>
</dbReference>
<dbReference type="CDD" id="cd00688">
    <property type="entry name" value="ISOPREN_C2_like"/>
    <property type="match status" value="1"/>
</dbReference>
<gene>
    <name evidence="4" type="ORF">I41_55060</name>
</gene>
<feature type="signal peptide" evidence="2">
    <location>
        <begin position="1"/>
        <end position="32"/>
    </location>
</feature>
<name>A0A517U6J4_9BACT</name>
<dbReference type="Pfam" id="PF13709">
    <property type="entry name" value="DUF4159"/>
    <property type="match status" value="2"/>
</dbReference>
<dbReference type="EMBL" id="CP036339">
    <property type="protein sequence ID" value="QDT76256.1"/>
    <property type="molecule type" value="Genomic_DNA"/>
</dbReference>
<dbReference type="Gene3D" id="1.50.10.20">
    <property type="match status" value="1"/>
</dbReference>
<dbReference type="GO" id="GO:0016740">
    <property type="term" value="F:transferase activity"/>
    <property type="evidence" value="ECO:0007669"/>
    <property type="project" value="UniProtKB-KW"/>
</dbReference>
<dbReference type="Proteomes" id="UP000317909">
    <property type="component" value="Chromosome"/>
</dbReference>
<evidence type="ECO:0000313" key="4">
    <source>
        <dbReference type="EMBL" id="QDT76256.1"/>
    </source>
</evidence>
<evidence type="ECO:0000256" key="1">
    <source>
        <dbReference type="SAM" id="MobiDB-lite"/>
    </source>
</evidence>
<dbReference type="Gene3D" id="3.40.50.12140">
    <property type="entry name" value="Domain of unknown function DUF4159"/>
    <property type="match status" value="2"/>
</dbReference>
<organism evidence="4 5">
    <name type="scientific">Lacipirellula limnantheis</name>
    <dbReference type="NCBI Taxonomy" id="2528024"/>
    <lineage>
        <taxon>Bacteria</taxon>
        <taxon>Pseudomonadati</taxon>
        <taxon>Planctomycetota</taxon>
        <taxon>Planctomycetia</taxon>
        <taxon>Pirellulales</taxon>
        <taxon>Lacipirellulaceae</taxon>
        <taxon>Lacipirellula</taxon>
    </lineage>
</organism>
<dbReference type="SUPFAM" id="SSF48239">
    <property type="entry name" value="Terpenoid cyclases/Protein prenyltransferases"/>
    <property type="match status" value="1"/>
</dbReference>
<dbReference type="RefSeq" id="WP_145436087.1">
    <property type="nucleotide sequence ID" value="NZ_CP036339.1"/>
</dbReference>
<keyword evidence="4" id="KW-0808">Transferase</keyword>
<keyword evidence="5" id="KW-1185">Reference proteome</keyword>
<sequence length="788" mass="86395" precursor="true">MPKLISLRCHRAWLIALLACAAMIASSSAAFSQQPSGVTAAQVNESIARGVRFLKSEQRDDGTWEERPLYAGGLTPLATLALLQSGCDVTDEAVAKALKHLRSFRPDATYTAALQTMVFCHAEPERDLLLIQRNVRWLEEHQIRAGENAGMWAIAAPGTPDHTDNSMTHMAMLALYEAERVGVMAEEETWRLALGYWRRSQNSDGSWGWGPGYPGTGSMTAAGIASVLAASQRLEPGDARVAGDAIACCQPQAPNKQLDAANSWLARNFSVNRNPGVDYWHSYYLFALERVGRITAQRFIGDHDWYREGAETVVGLQLPNGAWPSDLDEEHLNDKRVSTSFYLLFLAKGRRPLLLAHVKHDPLGDWHRHRGALHNLVASVEHAWQLPLAHQVVDLDPATVEDLLQTPVLYISGHDAPRFTADEKRKLRMYVDRGGFLFFDQSCQGGEFDAAARQLIAELFPEPDAKLAPLPPSHPIWRMEQAIDPAAASVVLGVEVSCRTAVVYTPGDFACRWELMGRGREYTYAPEVRSRIQQAETLGLNILAYATNREVVFKDPALPTVGNDDVVDHSRGQIRIANILHPGGCEGAPGALRSLLQLADRELNVTMAVPQEVSLASPALFSNNFLMFHGRSSFELTPAERAGLKEFVSRGGTILADAICANREFAESLRRELGIIFPETPLAPIPADDRLFTPEFGGYDLSRVSRRRPGATEPRAVTNDRPGGPARAGGGTTGAPQLEAITIDGRHAVIFSPYDLSCSLEGPAPQCEGYSRQDAARISLNALLYAIH</sequence>
<dbReference type="AlphaFoldDB" id="A0A517U6J4"/>
<dbReference type="KEGG" id="llh:I41_55060"/>
<protein>
    <submittedName>
        <fullName evidence="4">Prenyltransferase and squalene oxidase repeat protein</fullName>
    </submittedName>
</protein>
<dbReference type="InterPro" id="IPR008930">
    <property type="entry name" value="Terpenoid_cyclase/PrenylTrfase"/>
</dbReference>
<proteinExistence type="predicted"/>
<evidence type="ECO:0000313" key="5">
    <source>
        <dbReference type="Proteomes" id="UP000317909"/>
    </source>
</evidence>
<keyword evidence="2" id="KW-0732">Signal</keyword>
<dbReference type="OrthoDB" id="9773014at2"/>
<accession>A0A517U6J4</accession>
<evidence type="ECO:0000259" key="3">
    <source>
        <dbReference type="Pfam" id="PF13709"/>
    </source>
</evidence>
<feature type="region of interest" description="Disordered" evidence="1">
    <location>
        <begin position="705"/>
        <end position="733"/>
    </location>
</feature>
<reference evidence="4 5" key="1">
    <citation type="submission" date="2019-02" db="EMBL/GenBank/DDBJ databases">
        <title>Deep-cultivation of Planctomycetes and their phenomic and genomic characterization uncovers novel biology.</title>
        <authorList>
            <person name="Wiegand S."/>
            <person name="Jogler M."/>
            <person name="Boedeker C."/>
            <person name="Pinto D."/>
            <person name="Vollmers J."/>
            <person name="Rivas-Marin E."/>
            <person name="Kohn T."/>
            <person name="Peeters S.H."/>
            <person name="Heuer A."/>
            <person name="Rast P."/>
            <person name="Oberbeckmann S."/>
            <person name="Bunk B."/>
            <person name="Jeske O."/>
            <person name="Meyerdierks A."/>
            <person name="Storesund J.E."/>
            <person name="Kallscheuer N."/>
            <person name="Luecker S."/>
            <person name="Lage O.M."/>
            <person name="Pohl T."/>
            <person name="Merkel B.J."/>
            <person name="Hornburger P."/>
            <person name="Mueller R.-W."/>
            <person name="Bruemmer F."/>
            <person name="Labrenz M."/>
            <person name="Spormann A.M."/>
            <person name="Op den Camp H."/>
            <person name="Overmann J."/>
            <person name="Amann R."/>
            <person name="Jetten M.S.M."/>
            <person name="Mascher T."/>
            <person name="Medema M.H."/>
            <person name="Devos D.P."/>
            <person name="Kaster A.-K."/>
            <person name="Ovreas L."/>
            <person name="Rohde M."/>
            <person name="Galperin M.Y."/>
            <person name="Jogler C."/>
        </authorList>
    </citation>
    <scope>NUCLEOTIDE SEQUENCE [LARGE SCALE GENOMIC DNA]</scope>
    <source>
        <strain evidence="4 5">I41</strain>
    </source>
</reference>
<feature type="domain" description="DUF4159" evidence="3">
    <location>
        <begin position="355"/>
        <end position="546"/>
    </location>
</feature>
<evidence type="ECO:0000256" key="2">
    <source>
        <dbReference type="SAM" id="SignalP"/>
    </source>
</evidence>
<feature type="domain" description="DUF4159" evidence="3">
    <location>
        <begin position="578"/>
        <end position="786"/>
    </location>
</feature>